<evidence type="ECO:0000313" key="15">
    <source>
        <dbReference type="Proteomes" id="UP000053369"/>
    </source>
</evidence>
<dbReference type="PROSITE" id="PS50217">
    <property type="entry name" value="BZIP"/>
    <property type="match status" value="1"/>
</dbReference>
<reference evidence="14 15" key="1">
    <citation type="submission" date="2014-04" db="EMBL/GenBank/DDBJ databases">
        <title>Genome evolution of avian class.</title>
        <authorList>
            <person name="Zhang G."/>
            <person name="Li C."/>
        </authorList>
    </citation>
    <scope>NUCLEOTIDE SEQUENCE [LARGE SCALE GENOMIC DNA]</scope>
    <source>
        <strain evidence="14">BGI_N332</strain>
    </source>
</reference>
<dbReference type="KEGG" id="mui:104539462"/>
<dbReference type="SUPFAM" id="SSF57959">
    <property type="entry name" value="Leucine zipper domain"/>
    <property type="match status" value="1"/>
</dbReference>
<feature type="region of interest" description="Disordered" evidence="12">
    <location>
        <begin position="287"/>
        <end position="311"/>
    </location>
</feature>
<dbReference type="GO" id="GO:0000977">
    <property type="term" value="F:RNA polymerase II transcription regulatory region sequence-specific DNA binding"/>
    <property type="evidence" value="ECO:0007669"/>
    <property type="project" value="TreeGrafter"/>
</dbReference>
<keyword evidence="10" id="KW-0539">Nucleus</keyword>
<dbReference type="FunFam" id="1.20.5.170:FF:000021">
    <property type="entry name" value="Cyclic AMP-dependent transcription factor ATF-4"/>
    <property type="match status" value="1"/>
</dbReference>
<dbReference type="CDD" id="cd14692">
    <property type="entry name" value="bZIP_ATF4"/>
    <property type="match status" value="1"/>
</dbReference>
<dbReference type="GO" id="GO:1990590">
    <property type="term" value="C:ATF1-ATF4 transcription factor complex"/>
    <property type="evidence" value="ECO:0007669"/>
    <property type="project" value="TreeGrafter"/>
</dbReference>
<keyword evidence="15" id="KW-1185">Reference proteome</keyword>
<dbReference type="GO" id="GO:0001228">
    <property type="term" value="F:DNA-binding transcription activator activity, RNA polymerase II-specific"/>
    <property type="evidence" value="ECO:0007669"/>
    <property type="project" value="TreeGrafter"/>
</dbReference>
<evidence type="ECO:0000256" key="3">
    <source>
        <dbReference type="ARBA" id="ARBA00018846"/>
    </source>
</evidence>
<dbReference type="SMART" id="SM00338">
    <property type="entry name" value="BRLZ"/>
    <property type="match status" value="1"/>
</dbReference>
<keyword evidence="9" id="KW-0804">Transcription</keyword>
<evidence type="ECO:0000256" key="4">
    <source>
        <dbReference type="ARBA" id="ARBA00022491"/>
    </source>
</evidence>
<proteinExistence type="inferred from homology"/>
<dbReference type="PROSITE" id="PS00036">
    <property type="entry name" value="BZIP_BASIC"/>
    <property type="match status" value="1"/>
</dbReference>
<dbReference type="GO" id="GO:0042981">
    <property type="term" value="P:regulation of apoptotic process"/>
    <property type="evidence" value="ECO:0007669"/>
    <property type="project" value="UniProtKB-ARBA"/>
</dbReference>
<keyword evidence="8" id="KW-0010">Activator</keyword>
<gene>
    <name evidence="14" type="ORF">N332_09326</name>
</gene>
<comment type="similarity">
    <text evidence="2">Belongs to the bZIP family.</text>
</comment>
<accession>A0A091R382</accession>
<dbReference type="AlphaFoldDB" id="A0A091R382"/>
<evidence type="ECO:0000259" key="13">
    <source>
        <dbReference type="PROSITE" id="PS50217"/>
    </source>
</evidence>
<keyword evidence="7" id="KW-0238">DNA-binding</keyword>
<dbReference type="EMBL" id="KK809110">
    <property type="protein sequence ID" value="KFQ34265.1"/>
    <property type="molecule type" value="Genomic_DNA"/>
</dbReference>
<evidence type="ECO:0000256" key="11">
    <source>
        <dbReference type="ARBA" id="ARBA00032136"/>
    </source>
</evidence>
<evidence type="ECO:0000256" key="8">
    <source>
        <dbReference type="ARBA" id="ARBA00023159"/>
    </source>
</evidence>
<keyword evidence="6" id="KW-0090">Biological rhythms</keyword>
<dbReference type="OrthoDB" id="5847285at2759"/>
<evidence type="ECO:0000256" key="10">
    <source>
        <dbReference type="ARBA" id="ARBA00023242"/>
    </source>
</evidence>
<feature type="domain" description="BZIP" evidence="13">
    <location>
        <begin position="280"/>
        <end position="343"/>
    </location>
</feature>
<keyword evidence="5" id="KW-0805">Transcription regulation</keyword>
<dbReference type="GO" id="GO:1990589">
    <property type="term" value="C:ATF4-CREB1 transcription factor complex"/>
    <property type="evidence" value="ECO:0007669"/>
    <property type="project" value="TreeGrafter"/>
</dbReference>
<evidence type="ECO:0000256" key="7">
    <source>
        <dbReference type="ARBA" id="ARBA00023125"/>
    </source>
</evidence>
<dbReference type="PANTHER" id="PTHR13044:SF2">
    <property type="entry name" value="CYCLIC AMP-DEPENDENT TRANSCRIPTION FACTOR ATF-4"/>
    <property type="match status" value="1"/>
</dbReference>
<evidence type="ECO:0000256" key="1">
    <source>
        <dbReference type="ARBA" id="ARBA00004123"/>
    </source>
</evidence>
<protein>
    <recommendedName>
        <fullName evidence="3">Cyclic AMP-dependent transcription factor ATF-4</fullName>
    </recommendedName>
    <alternativeName>
        <fullName evidence="11">Activating transcription factor 4</fullName>
    </alternativeName>
</protein>
<name>A0A091R382_9AVES</name>
<dbReference type="InterPro" id="IPR046347">
    <property type="entry name" value="bZIP_sf"/>
</dbReference>
<organism evidence="14 15">
    <name type="scientific">Mesitornis unicolor</name>
    <name type="common">brown roatelo</name>
    <dbReference type="NCBI Taxonomy" id="54374"/>
    <lineage>
        <taxon>Eukaryota</taxon>
        <taxon>Metazoa</taxon>
        <taxon>Chordata</taxon>
        <taxon>Craniata</taxon>
        <taxon>Vertebrata</taxon>
        <taxon>Euteleostomi</taxon>
        <taxon>Archelosauria</taxon>
        <taxon>Archosauria</taxon>
        <taxon>Dinosauria</taxon>
        <taxon>Saurischia</taxon>
        <taxon>Theropoda</taxon>
        <taxon>Coelurosauria</taxon>
        <taxon>Aves</taxon>
        <taxon>Neognathae</taxon>
        <taxon>Neoaves</taxon>
        <taxon>Columbimorphae</taxon>
        <taxon>Mesitornithiformes</taxon>
        <taxon>Mesitornithidae</taxon>
        <taxon>Mesitornis</taxon>
    </lineage>
</organism>
<sequence>MSLLNNEMLLGDLLSPFSQPCSVAEESLGLLDDYLEVAEPLGSHGFSSDKAKAVSSNWLAVDSLGNTIDSSQEDAFSGMEWMVEKMDLKEFDFDALLGMEHLEATVSPDELMATLEDTCDLLFNPPIQEFHNKEPPLITDLITHLPESPTGADPVAPLASLWSFPLSPGSLTSTPDHSFSLELGSEVDVLEGERKQEGPTFVVVITKSEKEEENHSDDSGICMSPDSYLGTPQHSPTHSVGSPNDNQFPADAACGSVWPKPYDHPAEKVVPAKVKGEKKIDKKLKKMEQNKTAATRYRQKKRAEQEALSGECRELEQKNQALKEKADSLSKEIQYLKDLIEEVRKAKGKRARVPE</sequence>
<dbReference type="Pfam" id="PF00170">
    <property type="entry name" value="bZIP_1"/>
    <property type="match status" value="1"/>
</dbReference>
<dbReference type="InterPro" id="IPR004827">
    <property type="entry name" value="bZIP"/>
</dbReference>
<dbReference type="Gene3D" id="1.20.5.170">
    <property type="match status" value="1"/>
</dbReference>
<dbReference type="Proteomes" id="UP000053369">
    <property type="component" value="Unassembled WGS sequence"/>
</dbReference>
<comment type="subcellular location">
    <subcellularLocation>
        <location evidence="1">Nucleus</location>
    </subcellularLocation>
</comment>
<evidence type="ECO:0000256" key="2">
    <source>
        <dbReference type="ARBA" id="ARBA00007163"/>
    </source>
</evidence>
<evidence type="ECO:0000313" key="14">
    <source>
        <dbReference type="EMBL" id="KFQ34265.1"/>
    </source>
</evidence>
<evidence type="ECO:0000256" key="5">
    <source>
        <dbReference type="ARBA" id="ARBA00023015"/>
    </source>
</evidence>
<keyword evidence="4" id="KW-0678">Repressor</keyword>
<evidence type="ECO:0000256" key="9">
    <source>
        <dbReference type="ARBA" id="ARBA00023163"/>
    </source>
</evidence>
<evidence type="ECO:0000256" key="6">
    <source>
        <dbReference type="ARBA" id="ARBA00023108"/>
    </source>
</evidence>
<dbReference type="GO" id="GO:0048511">
    <property type="term" value="P:rhythmic process"/>
    <property type="evidence" value="ECO:0007669"/>
    <property type="project" value="UniProtKB-KW"/>
</dbReference>
<evidence type="ECO:0000256" key="12">
    <source>
        <dbReference type="SAM" id="MobiDB-lite"/>
    </source>
</evidence>
<dbReference type="PANTHER" id="PTHR13044">
    <property type="entry name" value="ACTIVATING TRANSCRIPTION FACTOR ATF 4/5"/>
    <property type="match status" value="1"/>
</dbReference>